<gene>
    <name evidence="1" type="ORF">GCM10010478_26340</name>
</gene>
<name>A0ABN3WRR7_9ACTN</name>
<comment type="caution">
    <text evidence="1">The sequence shown here is derived from an EMBL/GenBank/DDBJ whole genome shotgun (WGS) entry which is preliminary data.</text>
</comment>
<dbReference type="RefSeq" id="WP_346089137.1">
    <property type="nucleotide sequence ID" value="NZ_BAAAVA010000025.1"/>
</dbReference>
<reference evidence="1 2" key="1">
    <citation type="journal article" date="2019" name="Int. J. Syst. Evol. Microbiol.">
        <title>The Global Catalogue of Microorganisms (GCM) 10K type strain sequencing project: providing services to taxonomists for standard genome sequencing and annotation.</title>
        <authorList>
            <consortium name="The Broad Institute Genomics Platform"/>
            <consortium name="The Broad Institute Genome Sequencing Center for Infectious Disease"/>
            <person name="Wu L."/>
            <person name="Ma J."/>
        </authorList>
    </citation>
    <scope>NUCLEOTIDE SEQUENCE [LARGE SCALE GENOMIC DNA]</scope>
    <source>
        <strain evidence="1 2">JCM 9650</strain>
    </source>
</reference>
<organism evidence="1 2">
    <name type="scientific">Streptomyces erythrogriseus</name>
    <dbReference type="NCBI Taxonomy" id="284027"/>
    <lineage>
        <taxon>Bacteria</taxon>
        <taxon>Bacillati</taxon>
        <taxon>Actinomycetota</taxon>
        <taxon>Actinomycetes</taxon>
        <taxon>Kitasatosporales</taxon>
        <taxon>Streptomycetaceae</taxon>
        <taxon>Streptomyces</taxon>
        <taxon>Streptomyces griseoincarnatus group</taxon>
    </lineage>
</organism>
<accession>A0ABN3WRR7</accession>
<proteinExistence type="predicted"/>
<protein>
    <submittedName>
        <fullName evidence="1">Uncharacterized protein</fullName>
    </submittedName>
</protein>
<sequence>MPDRSPYAARLREIADALDAEFQPSDDVLTPHADTMDVISNRQTKRGQLNYAVPEVLQFQRRIRRCNADTDIPHGDIVALALDSWLRAKGYPPDSKDERRKGLDVIGQ</sequence>
<evidence type="ECO:0000313" key="1">
    <source>
        <dbReference type="EMBL" id="GAA2924562.1"/>
    </source>
</evidence>
<evidence type="ECO:0000313" key="2">
    <source>
        <dbReference type="Proteomes" id="UP001501423"/>
    </source>
</evidence>
<keyword evidence="2" id="KW-1185">Reference proteome</keyword>
<dbReference type="Proteomes" id="UP001501423">
    <property type="component" value="Unassembled WGS sequence"/>
</dbReference>
<dbReference type="EMBL" id="BAAAVA010000025">
    <property type="protein sequence ID" value="GAA2924562.1"/>
    <property type="molecule type" value="Genomic_DNA"/>
</dbReference>